<gene>
    <name evidence="2" type="ORF">SAMN06297280_3479</name>
</gene>
<evidence type="ECO:0000313" key="2">
    <source>
        <dbReference type="EMBL" id="SNY58766.1"/>
    </source>
</evidence>
<name>A0A285JHC4_9GAMM</name>
<proteinExistence type="predicted"/>
<sequence>MGTSMFKVFGKSITYLSFSFIFFSAATYANLERPIPLPLASDGQIAVLAGIEPILVVGGMLHGSAEPHLTLVNTNAARVVGSYKLPSAFYQGFNVANLAGQPATEPRSQLVLLGRDGLYQFQDGNITKLIECNHVYARIDSNNFSVLPVVFDVNEDGLSDFLIPGFLQHCLAVQQKDGSFHNQTLDFALDMHIQPQEFDSTELKFGLPEDIKIFDVNGDERSDIVIAGKTRIDTFLQKSDGSYHSKSAPLLLPLMLSEQRGTQLTASTAYQFHRFEDLNLDGLPDLLLFEKQYGESKTASSNGIRVLYAQRDKEQGLGFSTTQGFIKKPGEMVTLLFADFNGDKLRDATLLSGELGAGSFMSVVMGGGVDMDISIYPQQASGLYADKPVVKRETEFKLDIHNLNYGVFISAGNFNGDSFDDLLYVNHKNKLELAAGSKKGWLKGRSIKVAADLPADPDLLNVLDLNQDGILELLIRTPQPKGGYDLRIVSFLSDRE</sequence>
<feature type="transmembrane region" description="Helical" evidence="1">
    <location>
        <begin position="12"/>
        <end position="31"/>
    </location>
</feature>
<dbReference type="InterPro" id="IPR028994">
    <property type="entry name" value="Integrin_alpha_N"/>
</dbReference>
<keyword evidence="3" id="KW-1185">Reference proteome</keyword>
<dbReference type="EMBL" id="OBEB01000008">
    <property type="protein sequence ID" value="SNY58766.1"/>
    <property type="molecule type" value="Genomic_DNA"/>
</dbReference>
<dbReference type="AlphaFoldDB" id="A0A285JHC4"/>
<evidence type="ECO:0008006" key="4">
    <source>
        <dbReference type="Google" id="ProtNLM"/>
    </source>
</evidence>
<dbReference type="Gene3D" id="2.130.10.130">
    <property type="entry name" value="Integrin alpha, N-terminal"/>
    <property type="match status" value="1"/>
</dbReference>
<keyword evidence="1" id="KW-0472">Membrane</keyword>
<evidence type="ECO:0000256" key="1">
    <source>
        <dbReference type="SAM" id="Phobius"/>
    </source>
</evidence>
<dbReference type="SUPFAM" id="SSF69318">
    <property type="entry name" value="Integrin alpha N-terminal domain"/>
    <property type="match status" value="1"/>
</dbReference>
<keyword evidence="1" id="KW-1133">Transmembrane helix</keyword>
<protein>
    <recommendedName>
        <fullName evidence="4">VCBS repeat-containing protein</fullName>
    </recommendedName>
</protein>
<accession>A0A285JHC4</accession>
<reference evidence="3" key="1">
    <citation type="submission" date="2017-09" db="EMBL/GenBank/DDBJ databases">
        <authorList>
            <person name="Varghese N."/>
            <person name="Submissions S."/>
        </authorList>
    </citation>
    <scope>NUCLEOTIDE SEQUENCE [LARGE SCALE GENOMIC DNA]</scope>
    <source>
        <strain evidence="3">CGMCC 1.12461</strain>
    </source>
</reference>
<evidence type="ECO:0000313" key="3">
    <source>
        <dbReference type="Proteomes" id="UP000219353"/>
    </source>
</evidence>
<organism evidence="2 3">
    <name type="scientific">Arsukibacterium tuosuense</name>
    <dbReference type="NCBI Taxonomy" id="1323745"/>
    <lineage>
        <taxon>Bacteria</taxon>
        <taxon>Pseudomonadati</taxon>
        <taxon>Pseudomonadota</taxon>
        <taxon>Gammaproteobacteria</taxon>
        <taxon>Chromatiales</taxon>
        <taxon>Chromatiaceae</taxon>
        <taxon>Arsukibacterium</taxon>
    </lineage>
</organism>
<keyword evidence="1" id="KW-0812">Transmembrane</keyword>
<dbReference type="Proteomes" id="UP000219353">
    <property type="component" value="Unassembled WGS sequence"/>
</dbReference>